<dbReference type="GeneID" id="103699949"/>
<dbReference type="AlphaFoldDB" id="A0A8B9ADU7"/>
<sequence>MSSSAAVKGSGGGGKGKAVVSSERAKKVDGSGKAVSISKQKAVTVASKQGVKEKSSSTSARTVAKTIKTTAVKVRAQKKVYSLAGQKYDPPEEREPLRIFYESLSKQIPSSEMAEFWRWRGGAARVAMRRGRRRHGMRTKKTNRMMEHGLLSPERAKKAYERKQKRQQQLRMGTPIKSTKQERPESSKKPQVSKNGDVKAKKRVNYDDDDFIVKQKKSRG</sequence>
<reference evidence="3" key="2">
    <citation type="submission" date="2025-08" db="UniProtKB">
        <authorList>
            <consortium name="RefSeq"/>
        </authorList>
    </citation>
    <scope>IDENTIFICATION</scope>
    <source>
        <tissue evidence="3">Young leaves</tissue>
    </source>
</reference>
<feature type="compositionally biased region" description="Basic residues" evidence="1">
    <location>
        <begin position="128"/>
        <end position="143"/>
    </location>
</feature>
<dbReference type="OrthoDB" id="361835at2759"/>
<accession>A0A8B9ADU7</accession>
<feature type="region of interest" description="Disordered" evidence="1">
    <location>
        <begin position="1"/>
        <end position="63"/>
    </location>
</feature>
<evidence type="ECO:0000256" key="1">
    <source>
        <dbReference type="SAM" id="MobiDB-lite"/>
    </source>
</evidence>
<reference evidence="2" key="1">
    <citation type="journal article" date="2019" name="Nat. Commun.">
        <title>Genome-wide association mapping of date palm fruit traits.</title>
        <authorList>
            <person name="Hazzouri K.M."/>
            <person name="Gros-Balthazard M."/>
            <person name="Flowers J.M."/>
            <person name="Copetti D."/>
            <person name="Lemansour A."/>
            <person name="Lebrun M."/>
            <person name="Masmoudi K."/>
            <person name="Ferrand S."/>
            <person name="Dhar M.I."/>
            <person name="Fresquez Z.A."/>
            <person name="Rosas U."/>
            <person name="Zhang J."/>
            <person name="Talag J."/>
            <person name="Lee S."/>
            <person name="Kudrna D."/>
            <person name="Powell R.F."/>
            <person name="Leitch I.J."/>
            <person name="Krueger R.R."/>
            <person name="Wing R.A."/>
            <person name="Amiri K.M.A."/>
            <person name="Purugganan M.D."/>
        </authorList>
    </citation>
    <scope>NUCLEOTIDE SEQUENCE [LARGE SCALE GENOMIC DNA]</scope>
    <source>
        <strain evidence="2">cv. Khalas</strain>
    </source>
</reference>
<keyword evidence="2" id="KW-1185">Reference proteome</keyword>
<evidence type="ECO:0000313" key="2">
    <source>
        <dbReference type="Proteomes" id="UP000228380"/>
    </source>
</evidence>
<dbReference type="KEGG" id="pda:103699949"/>
<dbReference type="PANTHER" id="PTHR33828:SF1">
    <property type="entry name" value="OS05G0596200 PROTEIN"/>
    <property type="match status" value="1"/>
</dbReference>
<dbReference type="Proteomes" id="UP000228380">
    <property type="component" value="Chromosome 4"/>
</dbReference>
<proteinExistence type="predicted"/>
<organism evidence="2 3">
    <name type="scientific">Phoenix dactylifera</name>
    <name type="common">Date palm</name>
    <dbReference type="NCBI Taxonomy" id="42345"/>
    <lineage>
        <taxon>Eukaryota</taxon>
        <taxon>Viridiplantae</taxon>
        <taxon>Streptophyta</taxon>
        <taxon>Embryophyta</taxon>
        <taxon>Tracheophyta</taxon>
        <taxon>Spermatophyta</taxon>
        <taxon>Magnoliopsida</taxon>
        <taxon>Liliopsida</taxon>
        <taxon>Arecaceae</taxon>
        <taxon>Coryphoideae</taxon>
        <taxon>Phoeniceae</taxon>
        <taxon>Phoenix</taxon>
    </lineage>
</organism>
<feature type="region of interest" description="Disordered" evidence="1">
    <location>
        <begin position="128"/>
        <end position="220"/>
    </location>
</feature>
<dbReference type="PANTHER" id="PTHR33828">
    <property type="entry name" value="OS05G0596200 PROTEIN"/>
    <property type="match status" value="1"/>
</dbReference>
<gene>
    <name evidence="3" type="primary">LOC103699949</name>
</gene>
<dbReference type="RefSeq" id="XP_038981399.1">
    <property type="nucleotide sequence ID" value="XM_039125471.1"/>
</dbReference>
<evidence type="ECO:0000313" key="3">
    <source>
        <dbReference type="RefSeq" id="XP_038981399.1"/>
    </source>
</evidence>
<protein>
    <submittedName>
        <fullName evidence="3">Uncharacterized protein LOC103699949 isoform X1</fullName>
    </submittedName>
</protein>
<name>A0A8B9ADU7_PHODC</name>
<feature type="compositionally biased region" description="Basic and acidic residues" evidence="1">
    <location>
        <begin position="179"/>
        <end position="188"/>
    </location>
</feature>